<feature type="non-terminal residue" evidence="3">
    <location>
        <position position="1"/>
    </location>
</feature>
<dbReference type="AlphaFoldDB" id="A0A267GDY5"/>
<accession>A0A267GDY5</accession>
<evidence type="ECO:0000313" key="4">
    <source>
        <dbReference type="EMBL" id="PAA83605.1"/>
    </source>
</evidence>
<feature type="region of interest" description="Disordered" evidence="1">
    <location>
        <begin position="87"/>
        <end position="143"/>
    </location>
</feature>
<evidence type="ECO:0000256" key="2">
    <source>
        <dbReference type="SAM" id="Phobius"/>
    </source>
</evidence>
<evidence type="ECO:0000313" key="3">
    <source>
        <dbReference type="EMBL" id="PAA83519.1"/>
    </source>
</evidence>
<feature type="transmembrane region" description="Helical" evidence="2">
    <location>
        <begin position="35"/>
        <end position="55"/>
    </location>
</feature>
<evidence type="ECO:0000256" key="1">
    <source>
        <dbReference type="SAM" id="MobiDB-lite"/>
    </source>
</evidence>
<keyword evidence="5" id="KW-1185">Reference proteome</keyword>
<dbReference type="Proteomes" id="UP000215902">
    <property type="component" value="Unassembled WGS sequence"/>
</dbReference>
<keyword evidence="2" id="KW-0472">Membrane</keyword>
<dbReference type="EMBL" id="NIVC01000413">
    <property type="protein sequence ID" value="PAA83605.1"/>
    <property type="molecule type" value="Genomic_DNA"/>
</dbReference>
<comment type="caution">
    <text evidence="3">The sequence shown here is derived from an EMBL/GenBank/DDBJ whole genome shotgun (WGS) entry which is preliminary data.</text>
</comment>
<sequence length="158" mass="18398">RRDYLSIKYFTVNLQNLSGVLLYSFKSTSANLRSIMQQLSAVLLIVLLVNTAYALSYRQRGGRRGHPVVEDETSYKLRYLLERKYQGDPVAPPLPEESEEAATPAGRGYQQPGGRPAAPHHRGYERRGPVGYQDHHRHGYGHPEREYYYYEDHDYYYR</sequence>
<name>A0A267GDY5_9PLAT</name>
<protein>
    <submittedName>
        <fullName evidence="3">Uncharacterized protein</fullName>
    </submittedName>
</protein>
<dbReference type="EMBL" id="NIVC01000415">
    <property type="protein sequence ID" value="PAA83519.1"/>
    <property type="molecule type" value="Genomic_DNA"/>
</dbReference>
<proteinExistence type="predicted"/>
<organism evidence="3 5">
    <name type="scientific">Macrostomum lignano</name>
    <dbReference type="NCBI Taxonomy" id="282301"/>
    <lineage>
        <taxon>Eukaryota</taxon>
        <taxon>Metazoa</taxon>
        <taxon>Spiralia</taxon>
        <taxon>Lophotrochozoa</taxon>
        <taxon>Platyhelminthes</taxon>
        <taxon>Rhabditophora</taxon>
        <taxon>Macrostomorpha</taxon>
        <taxon>Macrostomida</taxon>
        <taxon>Macrostomidae</taxon>
        <taxon>Macrostomum</taxon>
    </lineage>
</organism>
<evidence type="ECO:0000313" key="5">
    <source>
        <dbReference type="Proteomes" id="UP000215902"/>
    </source>
</evidence>
<keyword evidence="2" id="KW-1133">Transmembrane helix</keyword>
<reference evidence="3 5" key="1">
    <citation type="submission" date="2017-06" db="EMBL/GenBank/DDBJ databases">
        <title>A platform for efficient transgenesis in Macrostomum lignano, a flatworm model organism for stem cell research.</title>
        <authorList>
            <person name="Berezikov E."/>
        </authorList>
    </citation>
    <scope>NUCLEOTIDE SEQUENCE [LARGE SCALE GENOMIC DNA]</scope>
    <source>
        <strain evidence="3">DV1</strain>
        <tissue evidence="3">Whole organism</tissue>
    </source>
</reference>
<gene>
    <name evidence="4" type="ORF">BOX15_Mlig028422g2</name>
    <name evidence="3" type="ORF">BOX15_Mlig028422g3</name>
</gene>
<keyword evidence="2" id="KW-0812">Transmembrane</keyword>